<accession>A0A7X1C9F2</accession>
<dbReference type="InterPro" id="IPR005269">
    <property type="entry name" value="LOG"/>
</dbReference>
<comment type="caution">
    <text evidence="3">The sequence shown here is derived from an EMBL/GenBank/DDBJ whole genome shotgun (WGS) entry which is preliminary data.</text>
</comment>
<dbReference type="RefSeq" id="WP_185381170.1">
    <property type="nucleotide sequence ID" value="NZ_JAASTW010000010.1"/>
</dbReference>
<evidence type="ECO:0000256" key="2">
    <source>
        <dbReference type="RuleBase" id="RU363015"/>
    </source>
</evidence>
<sequence length="188" mass="21003">MNIIVYCGASKGNDPAYEQAAKMLGEWITAQKHTLVYGGGKVGLMSVIADTVIKGEGEVIGVMPRFLMDRELAHMHLTKMYSVHTMAERKQKMLDLGDVCIALPGGPGTLEEITEMISWSRIGQNPNPCILFNENGFYDPLKDLYDSMVKNAFLTQADRDKTLFSNSLEEINQFITDYVPAEVRKYSV</sequence>
<protein>
    <recommendedName>
        <fullName evidence="2">Cytokinin riboside 5'-monophosphate phosphoribohydrolase</fullName>
        <ecNumber evidence="2">3.2.2.n1</ecNumber>
    </recommendedName>
</protein>
<dbReference type="GO" id="GO:0016799">
    <property type="term" value="F:hydrolase activity, hydrolyzing N-glycosyl compounds"/>
    <property type="evidence" value="ECO:0007669"/>
    <property type="project" value="TreeGrafter"/>
</dbReference>
<proteinExistence type="inferred from homology"/>
<name>A0A7X1C9F2_9LIST</name>
<dbReference type="InterPro" id="IPR031100">
    <property type="entry name" value="LOG_fam"/>
</dbReference>
<organism evidence="3 4">
    <name type="scientific">Listeria immobilis</name>
    <dbReference type="NCBI Taxonomy" id="2713502"/>
    <lineage>
        <taxon>Bacteria</taxon>
        <taxon>Bacillati</taxon>
        <taxon>Bacillota</taxon>
        <taxon>Bacilli</taxon>
        <taxon>Bacillales</taxon>
        <taxon>Listeriaceae</taxon>
        <taxon>Listeria</taxon>
    </lineage>
</organism>
<dbReference type="PANTHER" id="PTHR31223">
    <property type="entry name" value="LOG FAMILY PROTEIN YJL055W"/>
    <property type="match status" value="1"/>
</dbReference>
<reference evidence="3 4" key="1">
    <citation type="submission" date="2020-03" db="EMBL/GenBank/DDBJ databases">
        <title>Soil Listeria distribution.</title>
        <authorList>
            <person name="Liao J."/>
            <person name="Wiedmann M."/>
        </authorList>
    </citation>
    <scope>NUCLEOTIDE SEQUENCE [LARGE SCALE GENOMIC DNA]</scope>
    <source>
        <strain evidence="3 4">FSL L7-1554</strain>
    </source>
</reference>
<evidence type="ECO:0000256" key="1">
    <source>
        <dbReference type="ARBA" id="ARBA00006763"/>
    </source>
</evidence>
<keyword evidence="2" id="KW-0203">Cytokinin biosynthesis</keyword>
<dbReference type="Proteomes" id="UP000561617">
    <property type="component" value="Unassembled WGS sequence"/>
</dbReference>
<keyword evidence="2" id="KW-0378">Hydrolase</keyword>
<dbReference type="NCBIfam" id="TIGR00730">
    <property type="entry name" value="Rossman fold protein, TIGR00730 family"/>
    <property type="match status" value="1"/>
</dbReference>
<dbReference type="SUPFAM" id="SSF102405">
    <property type="entry name" value="MCP/YpsA-like"/>
    <property type="match status" value="1"/>
</dbReference>
<comment type="similarity">
    <text evidence="1 2">Belongs to the LOG family.</text>
</comment>
<dbReference type="AlphaFoldDB" id="A0A7X1C9F2"/>
<dbReference type="EMBL" id="JAASTW010000010">
    <property type="protein sequence ID" value="MBC1489242.1"/>
    <property type="molecule type" value="Genomic_DNA"/>
</dbReference>
<dbReference type="GO" id="GO:0009691">
    <property type="term" value="P:cytokinin biosynthetic process"/>
    <property type="evidence" value="ECO:0007669"/>
    <property type="project" value="UniProtKB-UniRule"/>
</dbReference>
<dbReference type="Pfam" id="PF03641">
    <property type="entry name" value="Lysine_decarbox"/>
    <property type="match status" value="1"/>
</dbReference>
<dbReference type="EC" id="3.2.2.n1" evidence="2"/>
<evidence type="ECO:0000313" key="4">
    <source>
        <dbReference type="Proteomes" id="UP000561617"/>
    </source>
</evidence>
<dbReference type="PANTHER" id="PTHR31223:SF70">
    <property type="entry name" value="LOG FAMILY PROTEIN YJL055W"/>
    <property type="match status" value="1"/>
</dbReference>
<evidence type="ECO:0000313" key="3">
    <source>
        <dbReference type="EMBL" id="MBC1489242.1"/>
    </source>
</evidence>
<gene>
    <name evidence="3" type="ORF">HCJ38_09565</name>
</gene>
<dbReference type="Gene3D" id="3.40.50.450">
    <property type="match status" value="1"/>
</dbReference>
<dbReference type="GO" id="GO:0005829">
    <property type="term" value="C:cytosol"/>
    <property type="evidence" value="ECO:0007669"/>
    <property type="project" value="TreeGrafter"/>
</dbReference>